<name>X0XXC9_9ZZZZ</name>
<comment type="caution">
    <text evidence="2">The sequence shown here is derived from an EMBL/GenBank/DDBJ whole genome shotgun (WGS) entry which is preliminary data.</text>
</comment>
<protein>
    <submittedName>
        <fullName evidence="2">Uncharacterized protein</fullName>
    </submittedName>
</protein>
<gene>
    <name evidence="2" type="ORF">S01H1_83787</name>
</gene>
<feature type="region of interest" description="Disordered" evidence="1">
    <location>
        <begin position="63"/>
        <end position="119"/>
    </location>
</feature>
<proteinExistence type="predicted"/>
<organism evidence="2">
    <name type="scientific">marine sediment metagenome</name>
    <dbReference type="NCBI Taxonomy" id="412755"/>
    <lineage>
        <taxon>unclassified sequences</taxon>
        <taxon>metagenomes</taxon>
        <taxon>ecological metagenomes</taxon>
    </lineage>
</organism>
<reference evidence="2" key="1">
    <citation type="journal article" date="2014" name="Front. Microbiol.">
        <title>High frequency of phylogenetically diverse reductive dehalogenase-homologous genes in deep subseafloor sedimentary metagenomes.</title>
        <authorList>
            <person name="Kawai M."/>
            <person name="Futagami T."/>
            <person name="Toyoda A."/>
            <person name="Takaki Y."/>
            <person name="Nishi S."/>
            <person name="Hori S."/>
            <person name="Arai W."/>
            <person name="Tsubouchi T."/>
            <person name="Morono Y."/>
            <person name="Uchiyama I."/>
            <person name="Ito T."/>
            <person name="Fujiyama A."/>
            <person name="Inagaki F."/>
            <person name="Takami H."/>
        </authorList>
    </citation>
    <scope>NUCLEOTIDE SEQUENCE</scope>
    <source>
        <strain evidence="2">Expedition CK06-06</strain>
    </source>
</reference>
<feature type="non-terminal residue" evidence="2">
    <location>
        <position position="119"/>
    </location>
</feature>
<feature type="compositionally biased region" description="Acidic residues" evidence="1">
    <location>
        <begin position="101"/>
        <end position="119"/>
    </location>
</feature>
<accession>X0XXC9</accession>
<sequence>MKDKLILRVLSALATLMCNPALGGGSSLRMSDGSELLAVLGVLVERGEDSDLEEFTETVEDMAAQARSPNQMERDFMCQLLADEPEEPEPVPVDRGGNPLELEEPEEEEEEENPDPATL</sequence>
<evidence type="ECO:0000313" key="2">
    <source>
        <dbReference type="EMBL" id="GAG48044.1"/>
    </source>
</evidence>
<dbReference type="EMBL" id="BARS01057034">
    <property type="protein sequence ID" value="GAG48044.1"/>
    <property type="molecule type" value="Genomic_DNA"/>
</dbReference>
<dbReference type="AlphaFoldDB" id="X0XXC9"/>
<evidence type="ECO:0000256" key="1">
    <source>
        <dbReference type="SAM" id="MobiDB-lite"/>
    </source>
</evidence>